<evidence type="ECO:0000256" key="4">
    <source>
        <dbReference type="ARBA" id="ARBA00023239"/>
    </source>
</evidence>
<evidence type="ECO:0000256" key="3">
    <source>
        <dbReference type="ARBA" id="ARBA00022833"/>
    </source>
</evidence>
<protein>
    <submittedName>
        <fullName evidence="6">GFA family protein</fullName>
    </submittedName>
</protein>
<organism evidence="6 7">
    <name type="scientific">Vibrio nitrifigilis</name>
    <dbReference type="NCBI Taxonomy" id="2789781"/>
    <lineage>
        <taxon>Bacteria</taxon>
        <taxon>Pseudomonadati</taxon>
        <taxon>Pseudomonadota</taxon>
        <taxon>Gammaproteobacteria</taxon>
        <taxon>Vibrionales</taxon>
        <taxon>Vibrionaceae</taxon>
        <taxon>Vibrio</taxon>
    </lineage>
</organism>
<dbReference type="PROSITE" id="PS51891">
    <property type="entry name" value="CENP_V_GFA"/>
    <property type="match status" value="1"/>
</dbReference>
<dbReference type="InterPro" id="IPR006913">
    <property type="entry name" value="CENP-V/GFA"/>
</dbReference>
<dbReference type="Pfam" id="PF04828">
    <property type="entry name" value="GFA"/>
    <property type="match status" value="1"/>
</dbReference>
<keyword evidence="7" id="KW-1185">Reference proteome</keyword>
<keyword evidence="4" id="KW-0456">Lyase</keyword>
<dbReference type="EMBL" id="JADPMR010000004">
    <property type="protein sequence ID" value="MBF9002954.1"/>
    <property type="molecule type" value="Genomic_DNA"/>
</dbReference>
<evidence type="ECO:0000313" key="7">
    <source>
        <dbReference type="Proteomes" id="UP000597206"/>
    </source>
</evidence>
<evidence type="ECO:0000259" key="5">
    <source>
        <dbReference type="PROSITE" id="PS51891"/>
    </source>
</evidence>
<feature type="domain" description="CENP-V/GFA" evidence="5">
    <location>
        <begin position="3"/>
        <end position="118"/>
    </location>
</feature>
<sequence>MQVKGSCLCGEVSFELLGELPPIYQCHCSLCRKVSGSSSNSALIVKSSNFKWCTGEHQIRSFSTSSGFKSEFCCQCGSPVPNISSNGDSYWVPAGLLSEPVNTKVAAHVYVGSHASWDVGVINDGIPKFETMPNEKDWLELGGFDESVS</sequence>
<evidence type="ECO:0000313" key="6">
    <source>
        <dbReference type="EMBL" id="MBF9002954.1"/>
    </source>
</evidence>
<dbReference type="Gene3D" id="3.90.1590.10">
    <property type="entry name" value="glutathione-dependent formaldehyde- activating enzyme (gfa)"/>
    <property type="match status" value="1"/>
</dbReference>
<dbReference type="Proteomes" id="UP000597206">
    <property type="component" value="Unassembled WGS sequence"/>
</dbReference>
<dbReference type="PANTHER" id="PTHR33337">
    <property type="entry name" value="GFA DOMAIN-CONTAINING PROTEIN"/>
    <property type="match status" value="1"/>
</dbReference>
<accession>A0ABS0GKF0</accession>
<dbReference type="SUPFAM" id="SSF51316">
    <property type="entry name" value="Mss4-like"/>
    <property type="match status" value="1"/>
</dbReference>
<reference evidence="6 7" key="1">
    <citation type="submission" date="2020-11" db="EMBL/GenBank/DDBJ databases">
        <title>Vibrio nitrifigilis sp. nov., a marine nitrogen-fixing bacterium isolated from the lagoon sediment of an islet inside an atoll.</title>
        <authorList>
            <person name="Wang L.-T."/>
            <person name="Shieh W.Y."/>
        </authorList>
    </citation>
    <scope>NUCLEOTIDE SEQUENCE [LARGE SCALE GENOMIC DNA]</scope>
    <source>
        <strain evidence="6 7">NFV-1</strain>
    </source>
</reference>
<comment type="similarity">
    <text evidence="1">Belongs to the Gfa family.</text>
</comment>
<dbReference type="PANTHER" id="PTHR33337:SF40">
    <property type="entry name" value="CENP-V_GFA DOMAIN-CONTAINING PROTEIN-RELATED"/>
    <property type="match status" value="1"/>
</dbReference>
<dbReference type="InterPro" id="IPR011057">
    <property type="entry name" value="Mss4-like_sf"/>
</dbReference>
<proteinExistence type="inferred from homology"/>
<keyword evidence="2" id="KW-0479">Metal-binding</keyword>
<gene>
    <name evidence="6" type="ORF">I1A42_20965</name>
</gene>
<evidence type="ECO:0000256" key="1">
    <source>
        <dbReference type="ARBA" id="ARBA00005495"/>
    </source>
</evidence>
<comment type="caution">
    <text evidence="6">The sequence shown here is derived from an EMBL/GenBank/DDBJ whole genome shotgun (WGS) entry which is preliminary data.</text>
</comment>
<name>A0ABS0GKF0_9VIBR</name>
<evidence type="ECO:0000256" key="2">
    <source>
        <dbReference type="ARBA" id="ARBA00022723"/>
    </source>
</evidence>
<keyword evidence="3" id="KW-0862">Zinc</keyword>